<evidence type="ECO:0000313" key="2">
    <source>
        <dbReference type="Proteomes" id="UP000266673"/>
    </source>
</evidence>
<organism evidence="1 2">
    <name type="scientific">Gigaspora rosea</name>
    <dbReference type="NCBI Taxonomy" id="44941"/>
    <lineage>
        <taxon>Eukaryota</taxon>
        <taxon>Fungi</taxon>
        <taxon>Fungi incertae sedis</taxon>
        <taxon>Mucoromycota</taxon>
        <taxon>Glomeromycotina</taxon>
        <taxon>Glomeromycetes</taxon>
        <taxon>Diversisporales</taxon>
        <taxon>Gigasporaceae</taxon>
        <taxon>Gigaspora</taxon>
    </lineage>
</organism>
<dbReference type="EMBL" id="QKWP01001113">
    <property type="protein sequence ID" value="RIB11620.1"/>
    <property type="molecule type" value="Genomic_DNA"/>
</dbReference>
<reference evidence="1 2" key="1">
    <citation type="submission" date="2018-06" db="EMBL/GenBank/DDBJ databases">
        <title>Comparative genomics reveals the genomic features of Rhizophagus irregularis, R. cerebriforme, R. diaphanum and Gigaspora rosea, and their symbiotic lifestyle signature.</title>
        <authorList>
            <person name="Morin E."/>
            <person name="San Clemente H."/>
            <person name="Chen E.C.H."/>
            <person name="De La Providencia I."/>
            <person name="Hainaut M."/>
            <person name="Kuo A."/>
            <person name="Kohler A."/>
            <person name="Murat C."/>
            <person name="Tang N."/>
            <person name="Roy S."/>
            <person name="Loubradou J."/>
            <person name="Henrissat B."/>
            <person name="Grigoriev I.V."/>
            <person name="Corradi N."/>
            <person name="Roux C."/>
            <person name="Martin F.M."/>
        </authorList>
    </citation>
    <scope>NUCLEOTIDE SEQUENCE [LARGE SCALE GENOMIC DNA]</scope>
    <source>
        <strain evidence="1 2">DAOM 194757</strain>
    </source>
</reference>
<proteinExistence type="predicted"/>
<dbReference type="Proteomes" id="UP000266673">
    <property type="component" value="Unassembled WGS sequence"/>
</dbReference>
<keyword evidence="2" id="KW-1185">Reference proteome</keyword>
<protein>
    <submittedName>
        <fullName evidence="1">Uncharacterized protein</fullName>
    </submittedName>
</protein>
<sequence>MTEQEKHYKDGFTVKKGKRKACYCDLEGYDDVVCNYDQFLASTVTDQVAIPESSQHLDLVNKALCRKHYNKYIVNARKKKTKLTSVCSHPKHEIYLVTAQKADGKLFVKTPKRLTRFFSLPKEALMCYHCLYKTDTDPEYINSSDYLPPKERILKENIKQFQGRSYVLRHDIFYFESEFQKLESAYYEVCAEFDEAKLG</sequence>
<evidence type="ECO:0000313" key="1">
    <source>
        <dbReference type="EMBL" id="RIB11620.1"/>
    </source>
</evidence>
<gene>
    <name evidence="1" type="ORF">C2G38_2103153</name>
</gene>
<name>A0A397UN05_9GLOM</name>
<dbReference type="OrthoDB" id="2433530at2759"/>
<accession>A0A397UN05</accession>
<dbReference type="AlphaFoldDB" id="A0A397UN05"/>
<comment type="caution">
    <text evidence="1">The sequence shown here is derived from an EMBL/GenBank/DDBJ whole genome shotgun (WGS) entry which is preliminary data.</text>
</comment>